<dbReference type="GO" id="GO:0042545">
    <property type="term" value="P:cell wall modification"/>
    <property type="evidence" value="ECO:0007669"/>
    <property type="project" value="UniProtKB-UniRule"/>
</dbReference>
<evidence type="ECO:0000256" key="2">
    <source>
        <dbReference type="ARBA" id="ARBA00005184"/>
    </source>
</evidence>
<evidence type="ECO:0000313" key="14">
    <source>
        <dbReference type="EMBL" id="MCL7032049.1"/>
    </source>
</evidence>
<feature type="chain" id="PRO_5041513913" description="Pectinesterase" evidence="12">
    <location>
        <begin position="27"/>
        <end position="358"/>
    </location>
</feature>
<dbReference type="GO" id="GO:0030599">
    <property type="term" value="F:pectinesterase activity"/>
    <property type="evidence" value="ECO:0007669"/>
    <property type="project" value="UniProtKB-UniRule"/>
</dbReference>
<comment type="similarity">
    <text evidence="3">Belongs to the pectinesterase family.</text>
</comment>
<dbReference type="SUPFAM" id="SSF51126">
    <property type="entry name" value="Pectin lyase-like"/>
    <property type="match status" value="1"/>
</dbReference>
<dbReference type="AlphaFoldDB" id="A0AA41S2R4"/>
<keyword evidence="8 12" id="KW-0378">Hydrolase</keyword>
<evidence type="ECO:0000256" key="12">
    <source>
        <dbReference type="RuleBase" id="RU000589"/>
    </source>
</evidence>
<protein>
    <recommendedName>
        <fullName evidence="4 12">Pectinesterase</fullName>
        <ecNumber evidence="4 12">3.1.1.11</ecNumber>
    </recommendedName>
</protein>
<evidence type="ECO:0000256" key="11">
    <source>
        <dbReference type="PROSITE-ProRule" id="PRU10040"/>
    </source>
</evidence>
<dbReference type="FunFam" id="2.160.20.10:FF:000008">
    <property type="entry name" value="Pectinesterase"/>
    <property type="match status" value="1"/>
</dbReference>
<dbReference type="InterPro" id="IPR033131">
    <property type="entry name" value="Pectinesterase_Asp_AS"/>
</dbReference>
<dbReference type="EMBL" id="JAJJMA010118806">
    <property type="protein sequence ID" value="MCL7032049.1"/>
    <property type="molecule type" value="Genomic_DNA"/>
</dbReference>
<keyword evidence="9 12" id="KW-0063">Aspartyl esterase</keyword>
<sequence length="358" mass="39794">MAFSILSLFMVFLYVSFNGFLQLGFSTSDSQFGNFITWEDIRVENYFGRMKLTDRDNSSRVILVAKDGSGDSYTVQGAIDLIPHFNNQRVKIWILPGIYRERVLVPKTKPYVSFIAYGNTKTVISWNSKASDLDINGNETGTFNTATVDIQSDYFCATGITFENTVVSVPGGQGLQAVALKVAGDKAMFFRVNILGSQDTLLDLSGSHYFYQCYIQGAVDFIFGSARSLYQDCTLHSTAGSAGAIAAHHRNSADEDSGFSFVNCRVNGTGSIYLGRAWGKYSRAIYSYCDFDGIIAPDGWSDWGDASRRSTVLFGEYQCRGSGANLRSRVPWAKTFSFEEARPFLDMTFIDGNEWLRL</sequence>
<evidence type="ECO:0000256" key="4">
    <source>
        <dbReference type="ARBA" id="ARBA00013229"/>
    </source>
</evidence>
<comment type="catalytic activity">
    <reaction evidence="10 12">
        <text>[(1-&gt;4)-alpha-D-galacturonosyl methyl ester](n) + n H2O = [(1-&gt;4)-alpha-D-galacturonosyl](n) + n methanol + n H(+)</text>
        <dbReference type="Rhea" id="RHEA:22380"/>
        <dbReference type="Rhea" id="RHEA-COMP:14570"/>
        <dbReference type="Rhea" id="RHEA-COMP:14573"/>
        <dbReference type="ChEBI" id="CHEBI:15377"/>
        <dbReference type="ChEBI" id="CHEBI:15378"/>
        <dbReference type="ChEBI" id="CHEBI:17790"/>
        <dbReference type="ChEBI" id="CHEBI:140522"/>
        <dbReference type="ChEBI" id="CHEBI:140523"/>
        <dbReference type="EC" id="3.1.1.11"/>
    </reaction>
</comment>
<reference evidence="14" key="1">
    <citation type="submission" date="2022-03" db="EMBL/GenBank/DDBJ databases">
        <title>A functionally conserved STORR gene fusion in Papaver species that diverged 16.8 million years ago.</title>
        <authorList>
            <person name="Catania T."/>
        </authorList>
    </citation>
    <scope>NUCLEOTIDE SEQUENCE</scope>
    <source>
        <strain evidence="14">S-191538</strain>
    </source>
</reference>
<gene>
    <name evidence="15" type="ORF">MKW94_001055</name>
    <name evidence="14" type="ORF">MKW94_021352</name>
</gene>
<dbReference type="PROSITE" id="PS00503">
    <property type="entry name" value="PECTINESTERASE_2"/>
    <property type="match status" value="1"/>
</dbReference>
<organism evidence="14 16">
    <name type="scientific">Papaver nudicaule</name>
    <name type="common">Iceland poppy</name>
    <dbReference type="NCBI Taxonomy" id="74823"/>
    <lineage>
        <taxon>Eukaryota</taxon>
        <taxon>Viridiplantae</taxon>
        <taxon>Streptophyta</taxon>
        <taxon>Embryophyta</taxon>
        <taxon>Tracheophyta</taxon>
        <taxon>Spermatophyta</taxon>
        <taxon>Magnoliopsida</taxon>
        <taxon>Ranunculales</taxon>
        <taxon>Papaveraceae</taxon>
        <taxon>Papaveroideae</taxon>
        <taxon>Papaver</taxon>
    </lineage>
</organism>
<evidence type="ECO:0000259" key="13">
    <source>
        <dbReference type="Pfam" id="PF01095"/>
    </source>
</evidence>
<dbReference type="InterPro" id="IPR000070">
    <property type="entry name" value="Pectinesterase_cat"/>
</dbReference>
<comment type="subcellular location">
    <subcellularLocation>
        <location evidence="1">Secreted</location>
        <location evidence="1">Cell wall</location>
    </subcellularLocation>
</comment>
<dbReference type="EMBL" id="JAJJMA010150316">
    <property type="protein sequence ID" value="MCL7034818.1"/>
    <property type="molecule type" value="Genomic_DNA"/>
</dbReference>
<dbReference type="PANTHER" id="PTHR31321">
    <property type="entry name" value="ACYL-COA THIOESTER HYDROLASE YBHC-RELATED"/>
    <property type="match status" value="1"/>
</dbReference>
<evidence type="ECO:0000256" key="8">
    <source>
        <dbReference type="ARBA" id="ARBA00022801"/>
    </source>
</evidence>
<dbReference type="InterPro" id="IPR012334">
    <property type="entry name" value="Pectin_lyas_fold"/>
</dbReference>
<evidence type="ECO:0000313" key="15">
    <source>
        <dbReference type="EMBL" id="MCL7034818.1"/>
    </source>
</evidence>
<comment type="caution">
    <text evidence="14">The sequence shown here is derived from an EMBL/GenBank/DDBJ whole genome shotgun (WGS) entry which is preliminary data.</text>
</comment>
<evidence type="ECO:0000256" key="7">
    <source>
        <dbReference type="ARBA" id="ARBA00022729"/>
    </source>
</evidence>
<comment type="pathway">
    <text evidence="2 12">Glycan metabolism; pectin degradation; 2-dehydro-3-deoxy-D-gluconate from pectin: step 1/5.</text>
</comment>
<dbReference type="Gene3D" id="2.160.20.10">
    <property type="entry name" value="Single-stranded right-handed beta-helix, Pectin lyase-like"/>
    <property type="match status" value="1"/>
</dbReference>
<accession>A0AA41S2R4</accession>
<dbReference type="PANTHER" id="PTHR31321:SF31">
    <property type="entry name" value="PECTINESTERASE QRT1"/>
    <property type="match status" value="1"/>
</dbReference>
<keyword evidence="7 12" id="KW-0732">Signal</keyword>
<feature type="signal peptide" evidence="12">
    <location>
        <begin position="1"/>
        <end position="26"/>
    </location>
</feature>
<keyword evidence="5" id="KW-0134">Cell wall</keyword>
<evidence type="ECO:0000256" key="1">
    <source>
        <dbReference type="ARBA" id="ARBA00004191"/>
    </source>
</evidence>
<keyword evidence="6" id="KW-0964">Secreted</keyword>
<evidence type="ECO:0000256" key="6">
    <source>
        <dbReference type="ARBA" id="ARBA00022525"/>
    </source>
</evidence>
<evidence type="ECO:0000256" key="3">
    <source>
        <dbReference type="ARBA" id="ARBA00008891"/>
    </source>
</evidence>
<dbReference type="GO" id="GO:0045490">
    <property type="term" value="P:pectin catabolic process"/>
    <property type="evidence" value="ECO:0007669"/>
    <property type="project" value="UniProtKB-UniRule"/>
</dbReference>
<feature type="domain" description="Pectinesterase catalytic" evidence="13">
    <location>
        <begin position="62"/>
        <end position="353"/>
    </location>
</feature>
<evidence type="ECO:0000256" key="9">
    <source>
        <dbReference type="ARBA" id="ARBA00023085"/>
    </source>
</evidence>
<proteinExistence type="inferred from homology"/>
<keyword evidence="16" id="KW-1185">Reference proteome</keyword>
<dbReference type="Proteomes" id="UP001177140">
    <property type="component" value="Unassembled WGS sequence"/>
</dbReference>
<dbReference type="Pfam" id="PF01095">
    <property type="entry name" value="Pectinesterase"/>
    <property type="match status" value="1"/>
</dbReference>
<dbReference type="InterPro" id="IPR011050">
    <property type="entry name" value="Pectin_lyase_fold/virulence"/>
</dbReference>
<dbReference type="EC" id="3.1.1.11" evidence="4 12"/>
<evidence type="ECO:0000313" key="16">
    <source>
        <dbReference type="Proteomes" id="UP001177140"/>
    </source>
</evidence>
<evidence type="ECO:0000256" key="5">
    <source>
        <dbReference type="ARBA" id="ARBA00022512"/>
    </source>
</evidence>
<feature type="active site" evidence="11">
    <location>
        <position position="220"/>
    </location>
</feature>
<evidence type="ECO:0000256" key="10">
    <source>
        <dbReference type="ARBA" id="ARBA00047928"/>
    </source>
</evidence>
<name>A0AA41S2R4_PAPNU</name>